<sequence length="176" mass="20484">MIEIQKLHAKMDEMQKFKPLMLSIRASELEWLSGKEDHDARAQRNRIVHGGNVETDLEVLEFLHSSDDQERWENACVGFEELYGFPATRLQSKLDTVPKEIIGALNRRGTLKRISKWNQFPKEKDDLITSCESIINLWLDATNSTPYLEHKITTEYNEICQKMIEVMKSKEKSKST</sequence>
<reference evidence="1" key="1">
    <citation type="submission" date="2021-12" db="EMBL/GenBank/DDBJ databases">
        <title>Convergent genome expansion in fungi linked to evolution of root-endophyte symbiosis.</title>
        <authorList>
            <consortium name="DOE Joint Genome Institute"/>
            <person name="Ke Y.-H."/>
            <person name="Bonito G."/>
            <person name="Liao H.-L."/>
            <person name="Looney B."/>
            <person name="Rojas-Flechas A."/>
            <person name="Nash J."/>
            <person name="Hameed K."/>
            <person name="Schadt C."/>
            <person name="Martin F."/>
            <person name="Crous P.W."/>
            <person name="Miettinen O."/>
            <person name="Magnuson J.K."/>
            <person name="Labbe J."/>
            <person name="Jacobson D."/>
            <person name="Doktycz M.J."/>
            <person name="Veneault-Fourrey C."/>
            <person name="Kuo A."/>
            <person name="Mondo S."/>
            <person name="Calhoun S."/>
            <person name="Riley R."/>
            <person name="Ohm R."/>
            <person name="LaButti K."/>
            <person name="Andreopoulos B."/>
            <person name="Pangilinan J."/>
            <person name="Nolan M."/>
            <person name="Tritt A."/>
            <person name="Clum A."/>
            <person name="Lipzen A."/>
            <person name="Daum C."/>
            <person name="Barry K."/>
            <person name="Grigoriev I.V."/>
            <person name="Vilgalys R."/>
        </authorList>
    </citation>
    <scope>NUCLEOTIDE SEQUENCE</scope>
    <source>
        <strain evidence="1">PMI_201</strain>
    </source>
</reference>
<dbReference type="GeneID" id="70251830"/>
<organism evidence="1 2">
    <name type="scientific">Talaromyces proteolyticus</name>
    <dbReference type="NCBI Taxonomy" id="1131652"/>
    <lineage>
        <taxon>Eukaryota</taxon>
        <taxon>Fungi</taxon>
        <taxon>Dikarya</taxon>
        <taxon>Ascomycota</taxon>
        <taxon>Pezizomycotina</taxon>
        <taxon>Eurotiomycetes</taxon>
        <taxon>Eurotiomycetidae</taxon>
        <taxon>Eurotiales</taxon>
        <taxon>Trichocomaceae</taxon>
        <taxon>Talaromyces</taxon>
        <taxon>Talaromyces sect. Bacilispori</taxon>
    </lineage>
</organism>
<dbReference type="Proteomes" id="UP001201262">
    <property type="component" value="Unassembled WGS sequence"/>
</dbReference>
<protein>
    <submittedName>
        <fullName evidence="1">Uncharacterized protein</fullName>
    </submittedName>
</protein>
<evidence type="ECO:0000313" key="1">
    <source>
        <dbReference type="EMBL" id="KAH8690101.1"/>
    </source>
</evidence>
<keyword evidence="2" id="KW-1185">Reference proteome</keyword>
<gene>
    <name evidence="1" type="ORF">BGW36DRAFT_440951</name>
</gene>
<evidence type="ECO:0000313" key="2">
    <source>
        <dbReference type="Proteomes" id="UP001201262"/>
    </source>
</evidence>
<dbReference type="RefSeq" id="XP_046066384.1">
    <property type="nucleotide sequence ID" value="XM_046221543.1"/>
</dbReference>
<comment type="caution">
    <text evidence="1">The sequence shown here is derived from an EMBL/GenBank/DDBJ whole genome shotgun (WGS) entry which is preliminary data.</text>
</comment>
<accession>A0AAD4PV16</accession>
<name>A0AAD4PV16_9EURO</name>
<proteinExistence type="predicted"/>
<dbReference type="AlphaFoldDB" id="A0AAD4PV16"/>
<dbReference type="EMBL" id="JAJTJA010000014">
    <property type="protein sequence ID" value="KAH8690101.1"/>
    <property type="molecule type" value="Genomic_DNA"/>
</dbReference>